<keyword evidence="4" id="KW-0433">Leucine-rich repeat</keyword>
<evidence type="ECO:0000256" key="9">
    <source>
        <dbReference type="ARBA" id="ARBA00023136"/>
    </source>
</evidence>
<dbReference type="PANTHER" id="PTHR27004">
    <property type="entry name" value="RECEPTOR-LIKE PROTEIN 12 ISOFORM X1"/>
    <property type="match status" value="1"/>
</dbReference>
<evidence type="ECO:0000256" key="1">
    <source>
        <dbReference type="ARBA" id="ARBA00004251"/>
    </source>
</evidence>
<dbReference type="InterPro" id="IPR032675">
    <property type="entry name" value="LRR_dom_sf"/>
</dbReference>
<evidence type="ECO:0000313" key="14">
    <source>
        <dbReference type="Proteomes" id="UP000288805"/>
    </source>
</evidence>
<keyword evidence="11" id="KW-0325">Glycoprotein</keyword>
<proteinExistence type="inferred from homology"/>
<name>A0A438DPM7_VITVI</name>
<sequence>MSSLRLLDFSSNSVSGRIPLCLANFSSSLNALNLGSNNLYGVIPQACTSRNNLMKIDLGGNHLEGQVPTSLGSCLMLEKLDLGNNQINDTFPFWLGALPKLQVLILRSNKFHGEIRGPEPILGFPSCVSLTSLIMVLLVGIKFQVSRHLWTAYYTCSMTMVNKGMERVYEKIPDIFTAADLSSNKFVGEMADCIGKAKGLHLLNLSNNALTGQIPTSLVNLMELEVLDLSQNKLSGEIPQQLVQLTFLEFFNVSHNHLKGPIPRANQFSTFPNSSFDGNLGLCGNPLSRDCGNPEASAPPPSTSDQSSPGELDWIIVLLGYGSGLVIGVLMGYRLTTRKHEWFVRTFGRQKDGGGKMN</sequence>
<accession>A0A438DPM7</accession>
<feature type="transmembrane region" description="Helical" evidence="12">
    <location>
        <begin position="314"/>
        <end position="333"/>
    </location>
</feature>
<keyword evidence="10 13" id="KW-0675">Receptor</keyword>
<evidence type="ECO:0000256" key="4">
    <source>
        <dbReference type="ARBA" id="ARBA00022614"/>
    </source>
</evidence>
<evidence type="ECO:0000256" key="6">
    <source>
        <dbReference type="ARBA" id="ARBA00022729"/>
    </source>
</evidence>
<dbReference type="PANTHER" id="PTHR27004:SF460">
    <property type="entry name" value="RECEPTOR-LIKE PROTEIN 33"/>
    <property type="match status" value="1"/>
</dbReference>
<reference evidence="13 14" key="1">
    <citation type="journal article" date="2018" name="PLoS Genet.">
        <title>Population sequencing reveals clonal diversity and ancestral inbreeding in the grapevine cultivar Chardonnay.</title>
        <authorList>
            <person name="Roach M.J."/>
            <person name="Johnson D.L."/>
            <person name="Bohlmann J."/>
            <person name="van Vuuren H.J."/>
            <person name="Jones S.J."/>
            <person name="Pretorius I.S."/>
            <person name="Schmidt S.A."/>
            <person name="Borneman A.R."/>
        </authorList>
    </citation>
    <scope>NUCLEOTIDE SEQUENCE [LARGE SCALE GENOMIC DNA]</scope>
    <source>
        <strain evidence="14">cv. Chardonnay</strain>
        <tissue evidence="13">Leaf</tissue>
    </source>
</reference>
<evidence type="ECO:0000256" key="7">
    <source>
        <dbReference type="ARBA" id="ARBA00022737"/>
    </source>
</evidence>
<evidence type="ECO:0000313" key="13">
    <source>
        <dbReference type="EMBL" id="RVW37437.1"/>
    </source>
</evidence>
<evidence type="ECO:0000256" key="12">
    <source>
        <dbReference type="SAM" id="Phobius"/>
    </source>
</evidence>
<keyword evidence="3" id="KW-1003">Cell membrane</keyword>
<comment type="subcellular location">
    <subcellularLocation>
        <location evidence="1">Cell membrane</location>
        <topology evidence="1">Single-pass type I membrane protein</topology>
    </subcellularLocation>
</comment>
<keyword evidence="7" id="KW-0677">Repeat</keyword>
<keyword evidence="5 12" id="KW-0812">Transmembrane</keyword>
<dbReference type="GO" id="GO:0005886">
    <property type="term" value="C:plasma membrane"/>
    <property type="evidence" value="ECO:0007669"/>
    <property type="project" value="UniProtKB-SubCell"/>
</dbReference>
<dbReference type="AlphaFoldDB" id="A0A438DPM7"/>
<dbReference type="SUPFAM" id="SSF52058">
    <property type="entry name" value="L domain-like"/>
    <property type="match status" value="1"/>
</dbReference>
<gene>
    <name evidence="13" type="primary">RLP12_80</name>
    <name evidence="13" type="ORF">CK203_081690</name>
</gene>
<dbReference type="EMBL" id="QGNW01001539">
    <property type="protein sequence ID" value="RVW37437.1"/>
    <property type="molecule type" value="Genomic_DNA"/>
</dbReference>
<evidence type="ECO:0000256" key="8">
    <source>
        <dbReference type="ARBA" id="ARBA00022989"/>
    </source>
</evidence>
<dbReference type="PRINTS" id="PR00019">
    <property type="entry name" value="LEURICHRPT"/>
</dbReference>
<dbReference type="FunFam" id="3.80.10.10:FF:000111">
    <property type="entry name" value="LRR receptor-like serine/threonine-protein kinase ERECTA"/>
    <property type="match status" value="1"/>
</dbReference>
<organism evidence="13 14">
    <name type="scientific">Vitis vinifera</name>
    <name type="common">Grape</name>
    <dbReference type="NCBI Taxonomy" id="29760"/>
    <lineage>
        <taxon>Eukaryota</taxon>
        <taxon>Viridiplantae</taxon>
        <taxon>Streptophyta</taxon>
        <taxon>Embryophyta</taxon>
        <taxon>Tracheophyta</taxon>
        <taxon>Spermatophyta</taxon>
        <taxon>Magnoliopsida</taxon>
        <taxon>eudicotyledons</taxon>
        <taxon>Gunneridae</taxon>
        <taxon>Pentapetalae</taxon>
        <taxon>rosids</taxon>
        <taxon>Vitales</taxon>
        <taxon>Vitaceae</taxon>
        <taxon>Viteae</taxon>
        <taxon>Vitis</taxon>
    </lineage>
</organism>
<evidence type="ECO:0000256" key="3">
    <source>
        <dbReference type="ARBA" id="ARBA00022475"/>
    </source>
</evidence>
<evidence type="ECO:0000256" key="5">
    <source>
        <dbReference type="ARBA" id="ARBA00022692"/>
    </source>
</evidence>
<dbReference type="FunFam" id="3.80.10.10:FF:000041">
    <property type="entry name" value="LRR receptor-like serine/threonine-protein kinase ERECTA"/>
    <property type="match status" value="1"/>
</dbReference>
<evidence type="ECO:0000256" key="2">
    <source>
        <dbReference type="ARBA" id="ARBA00009592"/>
    </source>
</evidence>
<comment type="caution">
    <text evidence="13">The sequence shown here is derived from an EMBL/GenBank/DDBJ whole genome shotgun (WGS) entry which is preliminary data.</text>
</comment>
<dbReference type="InterPro" id="IPR001611">
    <property type="entry name" value="Leu-rich_rpt"/>
</dbReference>
<keyword evidence="6" id="KW-0732">Signal</keyword>
<comment type="similarity">
    <text evidence="2">Belongs to the RLP family.</text>
</comment>
<evidence type="ECO:0000256" key="10">
    <source>
        <dbReference type="ARBA" id="ARBA00023170"/>
    </source>
</evidence>
<protein>
    <submittedName>
        <fullName evidence="13">Receptor-like protein 12</fullName>
    </submittedName>
</protein>
<evidence type="ECO:0000256" key="11">
    <source>
        <dbReference type="ARBA" id="ARBA00023180"/>
    </source>
</evidence>
<keyword evidence="9 12" id="KW-0472">Membrane</keyword>
<dbReference type="Gene3D" id="3.80.10.10">
    <property type="entry name" value="Ribonuclease Inhibitor"/>
    <property type="match status" value="1"/>
</dbReference>
<dbReference type="Proteomes" id="UP000288805">
    <property type="component" value="Unassembled WGS sequence"/>
</dbReference>
<dbReference type="Pfam" id="PF00560">
    <property type="entry name" value="LRR_1"/>
    <property type="match status" value="1"/>
</dbReference>
<dbReference type="Pfam" id="PF13855">
    <property type="entry name" value="LRR_8"/>
    <property type="match status" value="2"/>
</dbReference>
<keyword evidence="8 12" id="KW-1133">Transmembrane helix</keyword>